<evidence type="ECO:0000256" key="7">
    <source>
        <dbReference type="SAM" id="MobiDB-lite"/>
    </source>
</evidence>
<reference evidence="9 10" key="1">
    <citation type="submission" date="2019-12" db="EMBL/GenBank/DDBJ databases">
        <title>Genomic-based taxomic classification of the family Erythrobacteraceae.</title>
        <authorList>
            <person name="Xu L."/>
        </authorList>
    </citation>
    <scope>NUCLEOTIDE SEQUENCE [LARGE SCALE GENOMIC DNA]</scope>
    <source>
        <strain evidence="9 10">MCCC 1K02066</strain>
    </source>
</reference>
<organism evidence="9 10">
    <name type="scientific">Croceibacterium soli</name>
    <dbReference type="NCBI Taxonomy" id="1739690"/>
    <lineage>
        <taxon>Bacteria</taxon>
        <taxon>Pseudomonadati</taxon>
        <taxon>Pseudomonadota</taxon>
        <taxon>Alphaproteobacteria</taxon>
        <taxon>Sphingomonadales</taxon>
        <taxon>Erythrobacteraceae</taxon>
        <taxon>Croceibacterium</taxon>
    </lineage>
</organism>
<keyword evidence="2 6" id="KW-0349">Heme</keyword>
<keyword evidence="10" id="KW-1185">Reference proteome</keyword>
<protein>
    <submittedName>
        <fullName evidence="9">C-type cytochrome</fullName>
    </submittedName>
</protein>
<evidence type="ECO:0000259" key="8">
    <source>
        <dbReference type="PROSITE" id="PS51007"/>
    </source>
</evidence>
<dbReference type="GO" id="GO:0046872">
    <property type="term" value="F:metal ion binding"/>
    <property type="evidence" value="ECO:0007669"/>
    <property type="project" value="UniProtKB-KW"/>
</dbReference>
<feature type="region of interest" description="Disordered" evidence="7">
    <location>
        <begin position="1"/>
        <end position="32"/>
    </location>
</feature>
<keyword evidence="4" id="KW-0249">Electron transport</keyword>
<gene>
    <name evidence="9" type="ORF">GRI75_10930</name>
</gene>
<comment type="caution">
    <text evidence="9">The sequence shown here is derived from an EMBL/GenBank/DDBJ whole genome shotgun (WGS) entry which is preliminary data.</text>
</comment>
<dbReference type="AlphaFoldDB" id="A0A6I4UWA6"/>
<dbReference type="GO" id="GO:0009055">
    <property type="term" value="F:electron transfer activity"/>
    <property type="evidence" value="ECO:0007669"/>
    <property type="project" value="InterPro"/>
</dbReference>
<dbReference type="Proteomes" id="UP000469159">
    <property type="component" value="Unassembled WGS sequence"/>
</dbReference>
<evidence type="ECO:0000313" key="9">
    <source>
        <dbReference type="EMBL" id="MXP42154.1"/>
    </source>
</evidence>
<proteinExistence type="predicted"/>
<sequence>MNIDRHPGERRDRGLPGGTLLNAPRGQRSRIRSGTTAVLAALALAGCAASAQDGGAETAAGEQPTGSAPHANAAAPPPAGGPPPAPKPITLASRSGASGGEALYVEHCMSCHGPNGMGTGLLARRVQPALLEARDNLAAQYVIVAARRGIGNMPPIPRGEVSDAELQAIADYLAAGPHEAAR</sequence>
<dbReference type="Gene3D" id="1.10.760.10">
    <property type="entry name" value="Cytochrome c-like domain"/>
    <property type="match status" value="1"/>
</dbReference>
<feature type="compositionally biased region" description="Basic and acidic residues" evidence="7">
    <location>
        <begin position="1"/>
        <end position="14"/>
    </location>
</feature>
<feature type="compositionally biased region" description="Pro residues" evidence="7">
    <location>
        <begin position="75"/>
        <end position="87"/>
    </location>
</feature>
<evidence type="ECO:0000256" key="5">
    <source>
        <dbReference type="ARBA" id="ARBA00023004"/>
    </source>
</evidence>
<keyword evidence="3 6" id="KW-0479">Metal-binding</keyword>
<dbReference type="InterPro" id="IPR036909">
    <property type="entry name" value="Cyt_c-like_dom_sf"/>
</dbReference>
<name>A0A6I4UWA6_9SPHN</name>
<feature type="compositionally biased region" description="Low complexity" evidence="7">
    <location>
        <begin position="64"/>
        <end position="74"/>
    </location>
</feature>
<dbReference type="RefSeq" id="WP_160747017.1">
    <property type="nucleotide sequence ID" value="NZ_WTYK01000006.1"/>
</dbReference>
<dbReference type="EMBL" id="WTYK01000006">
    <property type="protein sequence ID" value="MXP42154.1"/>
    <property type="molecule type" value="Genomic_DNA"/>
</dbReference>
<dbReference type="PROSITE" id="PS51007">
    <property type="entry name" value="CYTC"/>
    <property type="match status" value="1"/>
</dbReference>
<feature type="region of interest" description="Disordered" evidence="7">
    <location>
        <begin position="55"/>
        <end position="94"/>
    </location>
</feature>
<keyword evidence="5 6" id="KW-0408">Iron</keyword>
<evidence type="ECO:0000256" key="2">
    <source>
        <dbReference type="ARBA" id="ARBA00022617"/>
    </source>
</evidence>
<dbReference type="OrthoDB" id="5514238at2"/>
<dbReference type="SUPFAM" id="SSF46626">
    <property type="entry name" value="Cytochrome c"/>
    <property type="match status" value="1"/>
</dbReference>
<evidence type="ECO:0000256" key="6">
    <source>
        <dbReference type="PROSITE-ProRule" id="PRU00433"/>
    </source>
</evidence>
<dbReference type="InterPro" id="IPR009056">
    <property type="entry name" value="Cyt_c-like_dom"/>
</dbReference>
<dbReference type="PANTHER" id="PTHR37823">
    <property type="entry name" value="CYTOCHROME C-553-LIKE"/>
    <property type="match status" value="1"/>
</dbReference>
<dbReference type="GO" id="GO:0020037">
    <property type="term" value="F:heme binding"/>
    <property type="evidence" value="ECO:0007669"/>
    <property type="project" value="InterPro"/>
</dbReference>
<dbReference type="PANTHER" id="PTHR37823:SF1">
    <property type="entry name" value="CYTOCHROME C-553-LIKE"/>
    <property type="match status" value="1"/>
</dbReference>
<evidence type="ECO:0000313" key="10">
    <source>
        <dbReference type="Proteomes" id="UP000469159"/>
    </source>
</evidence>
<evidence type="ECO:0000256" key="1">
    <source>
        <dbReference type="ARBA" id="ARBA00022448"/>
    </source>
</evidence>
<dbReference type="Pfam" id="PF13442">
    <property type="entry name" value="Cytochrome_CBB3"/>
    <property type="match status" value="1"/>
</dbReference>
<dbReference type="InterPro" id="IPR051811">
    <property type="entry name" value="Cytochrome_c550/c551-like"/>
</dbReference>
<keyword evidence="1" id="KW-0813">Transport</keyword>
<accession>A0A6I4UWA6</accession>
<evidence type="ECO:0000256" key="3">
    <source>
        <dbReference type="ARBA" id="ARBA00022723"/>
    </source>
</evidence>
<evidence type="ECO:0000256" key="4">
    <source>
        <dbReference type="ARBA" id="ARBA00022982"/>
    </source>
</evidence>
<feature type="domain" description="Cytochrome c" evidence="8">
    <location>
        <begin position="95"/>
        <end position="177"/>
    </location>
</feature>